<dbReference type="Gene3D" id="2.60.120.560">
    <property type="entry name" value="Exo-inulinase, domain 1"/>
    <property type="match status" value="1"/>
</dbReference>
<organism evidence="1 2">
    <name type="scientific">Candidatus Harrisonbacteria bacterium RIFCSPLOWO2_01_FULL_40_28</name>
    <dbReference type="NCBI Taxonomy" id="1798406"/>
    <lineage>
        <taxon>Bacteria</taxon>
        <taxon>Candidatus Harrisoniibacteriota</taxon>
    </lineage>
</organism>
<reference evidence="1 2" key="1">
    <citation type="journal article" date="2016" name="Nat. Commun.">
        <title>Thousands of microbial genomes shed light on interconnected biogeochemical processes in an aquifer system.</title>
        <authorList>
            <person name="Anantharaman K."/>
            <person name="Brown C.T."/>
            <person name="Hug L.A."/>
            <person name="Sharon I."/>
            <person name="Castelle C.J."/>
            <person name="Probst A.J."/>
            <person name="Thomas B.C."/>
            <person name="Singh A."/>
            <person name="Wilkins M.J."/>
            <person name="Karaoz U."/>
            <person name="Brodie E.L."/>
            <person name="Williams K.H."/>
            <person name="Hubbard S.S."/>
            <person name="Banfield J.F."/>
        </authorList>
    </citation>
    <scope>NUCLEOTIDE SEQUENCE [LARGE SCALE GENOMIC DNA]</scope>
</reference>
<dbReference type="EMBL" id="MHJI01000031">
    <property type="protein sequence ID" value="OGY64847.1"/>
    <property type="molecule type" value="Genomic_DNA"/>
</dbReference>
<sequence>MEFSSMNNLGKNMLVAFVSLFLFMGLFSYVTTLRRTQEIRTPLIPLSRDTDIEEYKTPAPTEVPETPSIKKRTQVQAPAYNTYAIDSLSTIIEEADYNLESKNSDWWVNSGGYFFIENGIGKTVSGKLSPTNSWRLKYNASSPLDTDNGYHPQNIFRLISQSSWTNFEQSMYFRVTADNISPSPNRAAHNGVLFLNRYKDSNNLYYTGIRVDGQAVIKKKLKGTYYTLALSSLFPGIYERSSNPNLIPKNTWIGIKTLIFDNSDGTVHIHLYTDINRTGSWTLIAKAIDDGTLGAPLYGEHAHAGIRTDFMDVEFDEYLIEKRN</sequence>
<dbReference type="STRING" id="1798406.A3A04_01910"/>
<protein>
    <submittedName>
        <fullName evidence="1">Uncharacterized protein</fullName>
    </submittedName>
</protein>
<comment type="caution">
    <text evidence="1">The sequence shown here is derived from an EMBL/GenBank/DDBJ whole genome shotgun (WGS) entry which is preliminary data.</text>
</comment>
<accession>A0A1G1ZLY5</accession>
<dbReference type="Proteomes" id="UP000178517">
    <property type="component" value="Unassembled WGS sequence"/>
</dbReference>
<name>A0A1G1ZLY5_9BACT</name>
<evidence type="ECO:0000313" key="2">
    <source>
        <dbReference type="Proteomes" id="UP000178517"/>
    </source>
</evidence>
<dbReference type="AlphaFoldDB" id="A0A1G1ZLY5"/>
<proteinExistence type="predicted"/>
<evidence type="ECO:0000313" key="1">
    <source>
        <dbReference type="EMBL" id="OGY64847.1"/>
    </source>
</evidence>
<gene>
    <name evidence="1" type="ORF">A3A04_01910</name>
</gene>